<comment type="caution">
    <text evidence="2">The sequence shown here is derived from an EMBL/GenBank/DDBJ whole genome shotgun (WGS) entry which is preliminary data.</text>
</comment>
<dbReference type="EMBL" id="ADBJ01000044">
    <property type="protein sequence ID" value="EFA76924.1"/>
    <property type="molecule type" value="Genomic_DNA"/>
</dbReference>
<keyword evidence="3" id="KW-1185">Reference proteome</keyword>
<organism evidence="2 3">
    <name type="scientific">Heterostelium pallidum (strain ATCC 26659 / Pp 5 / PN500)</name>
    <name type="common">Cellular slime mold</name>
    <name type="synonym">Polysphondylium pallidum</name>
    <dbReference type="NCBI Taxonomy" id="670386"/>
    <lineage>
        <taxon>Eukaryota</taxon>
        <taxon>Amoebozoa</taxon>
        <taxon>Evosea</taxon>
        <taxon>Eumycetozoa</taxon>
        <taxon>Dictyostelia</taxon>
        <taxon>Acytosteliales</taxon>
        <taxon>Acytosteliaceae</taxon>
        <taxon>Heterostelium</taxon>
    </lineage>
</organism>
<dbReference type="AlphaFoldDB" id="D3BNH3"/>
<evidence type="ECO:0000313" key="2">
    <source>
        <dbReference type="EMBL" id="EFA76924.1"/>
    </source>
</evidence>
<feature type="compositionally biased region" description="Polar residues" evidence="1">
    <location>
        <begin position="137"/>
        <end position="148"/>
    </location>
</feature>
<name>D3BNH3_HETP5</name>
<dbReference type="GeneID" id="31365151"/>
<protein>
    <submittedName>
        <fullName evidence="2">Uncharacterized protein</fullName>
    </submittedName>
</protein>
<gene>
    <name evidence="2" type="ORF">PPL_09676</name>
</gene>
<dbReference type="Proteomes" id="UP000001396">
    <property type="component" value="Unassembled WGS sequence"/>
</dbReference>
<dbReference type="InParanoid" id="D3BNH3"/>
<feature type="region of interest" description="Disordered" evidence="1">
    <location>
        <begin position="137"/>
        <end position="156"/>
    </location>
</feature>
<evidence type="ECO:0000313" key="3">
    <source>
        <dbReference type="Proteomes" id="UP000001396"/>
    </source>
</evidence>
<reference evidence="2 3" key="1">
    <citation type="journal article" date="2011" name="Genome Res.">
        <title>Phylogeny-wide analysis of social amoeba genomes highlights ancient origins for complex intercellular communication.</title>
        <authorList>
            <person name="Heidel A.J."/>
            <person name="Lawal H.M."/>
            <person name="Felder M."/>
            <person name="Schilde C."/>
            <person name="Helps N.R."/>
            <person name="Tunggal B."/>
            <person name="Rivero F."/>
            <person name="John U."/>
            <person name="Schleicher M."/>
            <person name="Eichinger L."/>
            <person name="Platzer M."/>
            <person name="Noegel A.A."/>
            <person name="Schaap P."/>
            <person name="Gloeckner G."/>
        </authorList>
    </citation>
    <scope>NUCLEOTIDE SEQUENCE [LARGE SCALE GENOMIC DNA]</scope>
    <source>
        <strain evidence="3">ATCC 26659 / Pp 5 / PN500</strain>
    </source>
</reference>
<sequence length="156" mass="17669">MEEYEYYDDVLRLLSFFRKSSNAITLAKNIKSDAASENQSTKFKTACVTRWGKRQDSILEFKKRVSTGEQLMLLDDIILVLEKFNHVITLLSAEKQPTLASGKQTEVALYFLILPIEFSTIIRTCFILLSNALSCSSERSAGSLPSQKGTREFGRE</sequence>
<accession>D3BNH3</accession>
<evidence type="ECO:0000256" key="1">
    <source>
        <dbReference type="SAM" id="MobiDB-lite"/>
    </source>
</evidence>
<dbReference type="RefSeq" id="XP_020429056.1">
    <property type="nucleotide sequence ID" value="XM_020580469.1"/>
</dbReference>
<proteinExistence type="predicted"/>